<gene>
    <name evidence="1" type="ORF">KFK09_017959</name>
</gene>
<protein>
    <submittedName>
        <fullName evidence="1">Uncharacterized protein</fullName>
    </submittedName>
</protein>
<keyword evidence="2" id="KW-1185">Reference proteome</keyword>
<organism evidence="1 2">
    <name type="scientific">Dendrobium nobile</name>
    <name type="common">Orchid</name>
    <dbReference type="NCBI Taxonomy" id="94219"/>
    <lineage>
        <taxon>Eukaryota</taxon>
        <taxon>Viridiplantae</taxon>
        <taxon>Streptophyta</taxon>
        <taxon>Embryophyta</taxon>
        <taxon>Tracheophyta</taxon>
        <taxon>Spermatophyta</taxon>
        <taxon>Magnoliopsida</taxon>
        <taxon>Liliopsida</taxon>
        <taxon>Asparagales</taxon>
        <taxon>Orchidaceae</taxon>
        <taxon>Epidendroideae</taxon>
        <taxon>Malaxideae</taxon>
        <taxon>Dendrobiinae</taxon>
        <taxon>Dendrobium</taxon>
    </lineage>
</organism>
<comment type="caution">
    <text evidence="1">The sequence shown here is derived from an EMBL/GenBank/DDBJ whole genome shotgun (WGS) entry which is preliminary data.</text>
</comment>
<accession>A0A8T3AUH1</accession>
<evidence type="ECO:0000313" key="1">
    <source>
        <dbReference type="EMBL" id="KAI0499751.1"/>
    </source>
</evidence>
<dbReference type="EMBL" id="JAGYWB010000013">
    <property type="protein sequence ID" value="KAI0499751.1"/>
    <property type="molecule type" value="Genomic_DNA"/>
</dbReference>
<proteinExistence type="predicted"/>
<sequence length="75" mass="8448">MSGNGIGSEGVERGARQWEKKQRSFWRGEELVSVVGEQRAGYLTTLMGARSRRERDFCKHLGTALCYSDFAGFTE</sequence>
<dbReference type="AlphaFoldDB" id="A0A8T3AUH1"/>
<dbReference type="Proteomes" id="UP000829196">
    <property type="component" value="Unassembled WGS sequence"/>
</dbReference>
<evidence type="ECO:0000313" key="2">
    <source>
        <dbReference type="Proteomes" id="UP000829196"/>
    </source>
</evidence>
<name>A0A8T3AUH1_DENNO</name>
<reference evidence="1" key="1">
    <citation type="journal article" date="2022" name="Front. Genet.">
        <title>Chromosome-Scale Assembly of the Dendrobium nobile Genome Provides Insights Into the Molecular Mechanism of the Biosynthesis of the Medicinal Active Ingredient of Dendrobium.</title>
        <authorList>
            <person name="Xu Q."/>
            <person name="Niu S.-C."/>
            <person name="Li K.-L."/>
            <person name="Zheng P.-J."/>
            <person name="Zhang X.-J."/>
            <person name="Jia Y."/>
            <person name="Liu Y."/>
            <person name="Niu Y.-X."/>
            <person name="Yu L.-H."/>
            <person name="Chen D.-F."/>
            <person name="Zhang G.-Q."/>
        </authorList>
    </citation>
    <scope>NUCLEOTIDE SEQUENCE</scope>
    <source>
        <tissue evidence="1">Leaf</tissue>
    </source>
</reference>